<evidence type="ECO:0000259" key="2">
    <source>
        <dbReference type="Pfam" id="PF10551"/>
    </source>
</evidence>
<dbReference type="PANTHER" id="PTHR31669">
    <property type="entry name" value="PROTEIN FAR1-RELATED SEQUENCE 10-RELATED"/>
    <property type="match status" value="1"/>
</dbReference>
<evidence type="ECO:0000259" key="3">
    <source>
        <dbReference type="Pfam" id="PF26175"/>
    </source>
</evidence>
<comment type="similarity">
    <text evidence="1">Belongs to the FHY3/FAR1 family.</text>
</comment>
<dbReference type="AlphaFoldDB" id="A0AAW2BQP9"/>
<accession>A0AAW2BQP9</accession>
<name>A0AAW2BQP9_9ROSI</name>
<evidence type="ECO:0000313" key="5">
    <source>
        <dbReference type="Proteomes" id="UP001459277"/>
    </source>
</evidence>
<keyword evidence="5" id="KW-1185">Reference proteome</keyword>
<dbReference type="PANTHER" id="PTHR31669:SF263">
    <property type="entry name" value="PROTEIN FAR1-RELATED SEQUENCE"/>
    <property type="match status" value="1"/>
</dbReference>
<dbReference type="InterPro" id="IPR058778">
    <property type="entry name" value="HTH_FAR1-11-like"/>
</dbReference>
<dbReference type="Proteomes" id="UP001459277">
    <property type="component" value="Unassembled WGS sequence"/>
</dbReference>
<evidence type="ECO:0000256" key="1">
    <source>
        <dbReference type="RuleBase" id="RU367018"/>
    </source>
</evidence>
<keyword evidence="1" id="KW-0862">Zinc</keyword>
<reference evidence="4 5" key="1">
    <citation type="submission" date="2024-01" db="EMBL/GenBank/DDBJ databases">
        <title>A telomere-to-telomere, gap-free genome of sweet tea (Lithocarpus litseifolius).</title>
        <authorList>
            <person name="Zhou J."/>
        </authorList>
    </citation>
    <scope>NUCLEOTIDE SEQUENCE [LARGE SCALE GENOMIC DNA]</scope>
    <source>
        <strain evidence="4">Zhou-2022a</strain>
        <tissue evidence="4">Leaf</tissue>
    </source>
</reference>
<evidence type="ECO:0000313" key="4">
    <source>
        <dbReference type="EMBL" id="KAK9987678.1"/>
    </source>
</evidence>
<dbReference type="GO" id="GO:0008270">
    <property type="term" value="F:zinc ion binding"/>
    <property type="evidence" value="ECO:0007669"/>
    <property type="project" value="UniProtKB-UniRule"/>
</dbReference>
<feature type="domain" description="FAR1-related sequence 11-like HTH-like" evidence="3">
    <location>
        <begin position="1"/>
        <end position="30"/>
    </location>
</feature>
<dbReference type="InterPro" id="IPR031052">
    <property type="entry name" value="FHY3/FAR1"/>
</dbReference>
<dbReference type="Pfam" id="PF10551">
    <property type="entry name" value="MULE"/>
    <property type="match status" value="1"/>
</dbReference>
<comment type="subcellular location">
    <subcellularLocation>
        <location evidence="1">Nucleus</location>
    </subcellularLocation>
</comment>
<dbReference type="GO" id="GO:0006355">
    <property type="term" value="P:regulation of DNA-templated transcription"/>
    <property type="evidence" value="ECO:0007669"/>
    <property type="project" value="UniProtKB-UniRule"/>
</dbReference>
<keyword evidence="1" id="KW-0539">Nucleus</keyword>
<gene>
    <name evidence="4" type="ORF">SO802_027917</name>
</gene>
<dbReference type="InterPro" id="IPR018289">
    <property type="entry name" value="MULE_transposase_dom"/>
</dbReference>
<proteinExistence type="inferred from homology"/>
<dbReference type="Pfam" id="PF26175">
    <property type="entry name" value="HTH_FAR1"/>
    <property type="match status" value="1"/>
</dbReference>
<keyword evidence="1" id="KW-0479">Metal-binding</keyword>
<dbReference type="EMBL" id="JAZDWU010000010">
    <property type="protein sequence ID" value="KAK9987678.1"/>
    <property type="molecule type" value="Genomic_DNA"/>
</dbReference>
<sequence>MRIMELEKKVEHGHLPFFQKDIRNLFEKMRREHATSDAMSLLQYCKDAKEENSKFQYAFKIDDERKLEHIFWAPYPCIDWYQKYGDVVVFDTTYKVNAYDMPFSVFVGVNNHGKTILFGCALLRNKTTSTFRWLMKTFVSLMKKPPKSILIDQDPWIIEAISKKLPLTKHAFCIWHITAKFSGWFTSILRNQYSSWCMDFYKLYKLDSCEEFEHQWLQVIAKYDMCMNKHVIGLYQIKHFWVPCYLRGYFFGEMTTTGRSESINAFIKRFVSSHISLIQFVKQIDLAIEDVEQIKSHDTMLETFRSSSLRSLSPLEDQAHSVLTPYAFKLFQAEFGSATLYSMLQENGSEFVLQYYKDKTSQKHKVLWDSEMTNCSCKHFEFWGILSPRT</sequence>
<keyword evidence="1" id="KW-0863">Zinc-finger</keyword>
<protein>
    <recommendedName>
        <fullName evidence="1">Protein FAR1-RELATED SEQUENCE</fullName>
    </recommendedName>
</protein>
<comment type="caution">
    <text evidence="4">The sequence shown here is derived from an EMBL/GenBank/DDBJ whole genome shotgun (WGS) entry which is preliminary data.</text>
</comment>
<feature type="domain" description="MULE transposase" evidence="2">
    <location>
        <begin position="87"/>
        <end position="179"/>
    </location>
</feature>
<organism evidence="4 5">
    <name type="scientific">Lithocarpus litseifolius</name>
    <dbReference type="NCBI Taxonomy" id="425828"/>
    <lineage>
        <taxon>Eukaryota</taxon>
        <taxon>Viridiplantae</taxon>
        <taxon>Streptophyta</taxon>
        <taxon>Embryophyta</taxon>
        <taxon>Tracheophyta</taxon>
        <taxon>Spermatophyta</taxon>
        <taxon>Magnoliopsida</taxon>
        <taxon>eudicotyledons</taxon>
        <taxon>Gunneridae</taxon>
        <taxon>Pentapetalae</taxon>
        <taxon>rosids</taxon>
        <taxon>fabids</taxon>
        <taxon>Fagales</taxon>
        <taxon>Fagaceae</taxon>
        <taxon>Lithocarpus</taxon>
    </lineage>
</organism>
<dbReference type="GO" id="GO:0005634">
    <property type="term" value="C:nucleus"/>
    <property type="evidence" value="ECO:0007669"/>
    <property type="project" value="UniProtKB-SubCell"/>
</dbReference>
<comment type="function">
    <text evidence="1">Putative transcription activator involved in regulating light control of development.</text>
</comment>